<dbReference type="InterPro" id="IPR011701">
    <property type="entry name" value="MFS"/>
</dbReference>
<feature type="compositionally biased region" description="Low complexity" evidence="5">
    <location>
        <begin position="640"/>
        <end position="664"/>
    </location>
</feature>
<dbReference type="Proteomes" id="UP000828236">
    <property type="component" value="Unassembled WGS sequence"/>
</dbReference>
<organism evidence="7">
    <name type="scientific">Dermatophagoides farinae</name>
    <name type="common">American house dust mite</name>
    <dbReference type="NCBI Taxonomy" id="6954"/>
    <lineage>
        <taxon>Eukaryota</taxon>
        <taxon>Metazoa</taxon>
        <taxon>Ecdysozoa</taxon>
        <taxon>Arthropoda</taxon>
        <taxon>Chelicerata</taxon>
        <taxon>Arachnida</taxon>
        <taxon>Acari</taxon>
        <taxon>Acariformes</taxon>
        <taxon>Sarcoptiformes</taxon>
        <taxon>Astigmata</taxon>
        <taxon>Psoroptidia</taxon>
        <taxon>Analgoidea</taxon>
        <taxon>Pyroglyphidae</taxon>
        <taxon>Dermatophagoidinae</taxon>
        <taxon>Dermatophagoides</taxon>
    </lineage>
</organism>
<keyword evidence="3 6" id="KW-1133">Transmembrane helix</keyword>
<dbReference type="Pfam" id="PF07690">
    <property type="entry name" value="MFS_1"/>
    <property type="match status" value="1"/>
</dbReference>
<feature type="transmembrane region" description="Helical" evidence="6">
    <location>
        <begin position="431"/>
        <end position="449"/>
    </location>
</feature>
<accession>A0A9D4NVX5</accession>
<keyword evidence="2 6" id="KW-0812">Transmembrane</keyword>
<feature type="transmembrane region" description="Helical" evidence="6">
    <location>
        <begin position="20"/>
        <end position="41"/>
    </location>
</feature>
<feature type="compositionally biased region" description="Polar residues" evidence="5">
    <location>
        <begin position="673"/>
        <end position="692"/>
    </location>
</feature>
<proteinExistence type="predicted"/>
<sequence length="716" mass="82286">MSISPLDFILLQFGSPGYYLAFLGFLICCLQLPIVFTEYLFRYYNYEPPHRCRITADDIRRSQHQWKDFNVHKNEWYPIIIQPPSIQQHRSIMMMNTFVGSTTNSSSHQIFDQCNIFIDPVHHWKGKQPCPNGWEYWWPNGPKNLITEFNLVCEQKQWLTILTNVICLSALFGAIIFGIIADRFGRCRMLNSTIYLFVASALSVYFVADFIQFSIFYNLQIFFVNGLQISAYVLLLELYPTPYQLKANFMWFIFHSLVLILISILVFAINDWRYMQLAIAVPSFAFITYLFVLPSSPLWQTIVQQNQKAAIKTLRHFSKFNDTTTISLNQITQHVQNLFTSTLTAWIQPPYEQQQQQQLLNGRQSNISVTPSPKHSMTIVKTTKPSLSRPGPILRWFLLTNFYLFFVITIINSELFEPHALILNQNPYVNTIYNSLIDLSFIIVIYHLTIWLGSRIIQSLLFFLNGLMIIISLISREYLAHKSKAETYNFDYRLLLLPPIIMVIARSIGRTIVIFISFHAAKSIPTNIRATGIGCCMFWIQISRISVPHLIVLANYLPYNALECMFGILAICNGGLSLFRSTTASSNDIYMIANNNNNNNGELFSSPNSNYNTIRSSRKRSSTKNNGGREILIHGTDIQNSNSLSSSNGQTNRTETERTSLSSTGHDRIGMNDSPSNSFTAQITQQNNNSRPSYIPYNDVDPFILELNSRLQQHEV</sequence>
<protein>
    <submittedName>
        <fullName evidence="7">Organic anion transporter-like protein 1</fullName>
    </submittedName>
</protein>
<feature type="transmembrane region" description="Helical" evidence="6">
    <location>
        <begin position="251"/>
        <end position="269"/>
    </location>
</feature>
<reference evidence="7" key="2">
    <citation type="journal article" date="2021" name="World Allergy Organ. J.">
        <title>Chromosome-level assembly of Dermatophagoides farinae genome and transcriptome reveals two novel allergens Der f 37 and Der f 39.</title>
        <authorList>
            <person name="Chen J."/>
            <person name="Cai Z."/>
            <person name="Fan D."/>
            <person name="Hu J."/>
            <person name="Hou Y."/>
            <person name="He Y."/>
            <person name="Zhang Z."/>
            <person name="Zhao Z."/>
            <person name="Gao P."/>
            <person name="Hu W."/>
            <person name="Sun J."/>
            <person name="Li J."/>
            <person name="Ji K."/>
        </authorList>
    </citation>
    <scope>NUCLEOTIDE SEQUENCE</scope>
    <source>
        <strain evidence="7">JKM2019</strain>
    </source>
</reference>
<dbReference type="PANTHER" id="PTHR24064">
    <property type="entry name" value="SOLUTE CARRIER FAMILY 22 MEMBER"/>
    <property type="match status" value="1"/>
</dbReference>
<dbReference type="InterPro" id="IPR036259">
    <property type="entry name" value="MFS_trans_sf"/>
</dbReference>
<dbReference type="AlphaFoldDB" id="A0A9D4NVX5"/>
<comment type="caution">
    <text evidence="7">The sequence shown here is derived from an EMBL/GenBank/DDBJ whole genome shotgun (WGS) entry which is preliminary data.</text>
</comment>
<comment type="subcellular location">
    <subcellularLocation>
        <location evidence="1">Membrane</location>
        <topology evidence="1">Multi-pass membrane protein</topology>
    </subcellularLocation>
</comment>
<dbReference type="GO" id="GO:0022857">
    <property type="term" value="F:transmembrane transporter activity"/>
    <property type="evidence" value="ECO:0007669"/>
    <property type="project" value="InterPro"/>
</dbReference>
<feature type="transmembrane region" description="Helical" evidence="6">
    <location>
        <begin position="275"/>
        <end position="293"/>
    </location>
</feature>
<dbReference type="GO" id="GO:0016020">
    <property type="term" value="C:membrane"/>
    <property type="evidence" value="ECO:0007669"/>
    <property type="project" value="UniProtKB-SubCell"/>
</dbReference>
<keyword evidence="4 6" id="KW-0472">Membrane</keyword>
<feature type="region of interest" description="Disordered" evidence="5">
    <location>
        <begin position="601"/>
        <end position="695"/>
    </location>
</feature>
<evidence type="ECO:0000256" key="6">
    <source>
        <dbReference type="SAM" id="Phobius"/>
    </source>
</evidence>
<feature type="compositionally biased region" description="Polar residues" evidence="5">
    <location>
        <begin position="601"/>
        <end position="614"/>
    </location>
</feature>
<feature type="transmembrane region" description="Helical" evidence="6">
    <location>
        <begin position="193"/>
        <end position="215"/>
    </location>
</feature>
<feature type="transmembrane region" description="Helical" evidence="6">
    <location>
        <begin position="158"/>
        <end position="181"/>
    </location>
</feature>
<evidence type="ECO:0000256" key="2">
    <source>
        <dbReference type="ARBA" id="ARBA00022692"/>
    </source>
</evidence>
<feature type="transmembrane region" description="Helical" evidence="6">
    <location>
        <begin position="221"/>
        <end position="239"/>
    </location>
</feature>
<feature type="transmembrane region" description="Helical" evidence="6">
    <location>
        <begin position="393"/>
        <end position="411"/>
    </location>
</feature>
<dbReference type="EMBL" id="SDOV01000007">
    <property type="protein sequence ID" value="KAH7640016.1"/>
    <property type="molecule type" value="Genomic_DNA"/>
</dbReference>
<reference evidence="7" key="1">
    <citation type="submission" date="2020-06" db="EMBL/GenBank/DDBJ databases">
        <authorList>
            <person name="Ji K."/>
            <person name="Li J."/>
        </authorList>
    </citation>
    <scope>NUCLEOTIDE SEQUENCE</scope>
    <source>
        <strain evidence="7">JKM2019</strain>
        <tissue evidence="7">Whole body</tissue>
    </source>
</reference>
<feature type="transmembrane region" description="Helical" evidence="6">
    <location>
        <begin position="495"/>
        <end position="518"/>
    </location>
</feature>
<evidence type="ECO:0000256" key="4">
    <source>
        <dbReference type="ARBA" id="ARBA00023136"/>
    </source>
</evidence>
<dbReference type="Gene3D" id="1.20.1250.20">
    <property type="entry name" value="MFS general substrate transporter like domains"/>
    <property type="match status" value="1"/>
</dbReference>
<evidence type="ECO:0000313" key="7">
    <source>
        <dbReference type="EMBL" id="KAH7640016.1"/>
    </source>
</evidence>
<dbReference type="SUPFAM" id="SSF103473">
    <property type="entry name" value="MFS general substrate transporter"/>
    <property type="match status" value="1"/>
</dbReference>
<evidence type="ECO:0000256" key="3">
    <source>
        <dbReference type="ARBA" id="ARBA00022989"/>
    </source>
</evidence>
<gene>
    <name evidence="7" type="ORF">HUG17_4049</name>
</gene>
<evidence type="ECO:0000256" key="1">
    <source>
        <dbReference type="ARBA" id="ARBA00004141"/>
    </source>
</evidence>
<feature type="transmembrane region" description="Helical" evidence="6">
    <location>
        <begin position="456"/>
        <end position="475"/>
    </location>
</feature>
<evidence type="ECO:0000256" key="5">
    <source>
        <dbReference type="SAM" id="MobiDB-lite"/>
    </source>
</evidence>
<name>A0A9D4NVX5_DERFA</name>